<accession>A0A6B3C175</accession>
<comment type="caution">
    <text evidence="1">The sequence shown here is derived from an EMBL/GenBank/DDBJ whole genome shotgun (WGS) entry which is preliminary data.</text>
</comment>
<protein>
    <submittedName>
        <fullName evidence="1">Helix-turn-helix transcriptional regulator</fullName>
    </submittedName>
</protein>
<evidence type="ECO:0000313" key="1">
    <source>
        <dbReference type="EMBL" id="NEC90445.1"/>
    </source>
</evidence>
<organism evidence="1">
    <name type="scientific">Streptomyces sp. SID12501</name>
    <dbReference type="NCBI Taxonomy" id="2706042"/>
    <lineage>
        <taxon>Bacteria</taxon>
        <taxon>Bacillati</taxon>
        <taxon>Actinomycetota</taxon>
        <taxon>Actinomycetes</taxon>
        <taxon>Kitasatosporales</taxon>
        <taxon>Streptomycetaceae</taxon>
        <taxon>Streptomyces</taxon>
    </lineage>
</organism>
<name>A0A6B3C175_9ACTN</name>
<sequence>MSKQSDPEPETPPEQGEPADFAVLTVNQLVAYNLMKARRRAGWTQAEAAERLNFFGGRRYTAATLSASERSWESGRSREFDASELLAFSLAFDQPIPFFFLPLKSPDATKEWRYALKKGPNGETELALVSHDVLDHVVPIRYSASFVGDVNELLRERGITWEPSARVERYDPSEAAWEEYEADANGVVDGPPSEDVEETVVTYTFTSEELAKTAKEIMRDLEKEILKRFEAGGEAIISREWSASEEEPPF</sequence>
<dbReference type="InterPro" id="IPR001387">
    <property type="entry name" value="Cro/C1-type_HTH"/>
</dbReference>
<dbReference type="GO" id="GO:0003677">
    <property type="term" value="F:DNA binding"/>
    <property type="evidence" value="ECO:0007669"/>
    <property type="project" value="InterPro"/>
</dbReference>
<reference evidence="1" key="1">
    <citation type="submission" date="2020-01" db="EMBL/GenBank/DDBJ databases">
        <title>Insect and environment-associated Actinomycetes.</title>
        <authorList>
            <person name="Currrie C."/>
            <person name="Chevrette M."/>
            <person name="Carlson C."/>
            <person name="Stubbendieck R."/>
            <person name="Wendt-Pienkowski E."/>
        </authorList>
    </citation>
    <scope>NUCLEOTIDE SEQUENCE</scope>
    <source>
        <strain evidence="1">SID12501</strain>
    </source>
</reference>
<dbReference type="AlphaFoldDB" id="A0A6B3C175"/>
<dbReference type="SUPFAM" id="SSF47413">
    <property type="entry name" value="lambda repressor-like DNA-binding domains"/>
    <property type="match status" value="1"/>
</dbReference>
<dbReference type="RefSeq" id="WP_164320299.1">
    <property type="nucleotide sequence ID" value="NZ_JAAGLU010000032.1"/>
</dbReference>
<proteinExistence type="predicted"/>
<dbReference type="CDD" id="cd00093">
    <property type="entry name" value="HTH_XRE"/>
    <property type="match status" value="1"/>
</dbReference>
<dbReference type="Gene3D" id="1.10.260.40">
    <property type="entry name" value="lambda repressor-like DNA-binding domains"/>
    <property type="match status" value="1"/>
</dbReference>
<gene>
    <name evidence="1" type="ORF">G3I71_32635</name>
</gene>
<dbReference type="InterPro" id="IPR010982">
    <property type="entry name" value="Lambda_DNA-bd_dom_sf"/>
</dbReference>
<dbReference type="EMBL" id="JAAGLU010000032">
    <property type="protein sequence ID" value="NEC90445.1"/>
    <property type="molecule type" value="Genomic_DNA"/>
</dbReference>